<reference evidence="2 3" key="1">
    <citation type="submission" date="2023-07" db="EMBL/GenBank/DDBJ databases">
        <title>Genomic Encyclopedia of Type Strains, Phase IV (KMG-IV): sequencing the most valuable type-strain genomes for metagenomic binning, comparative biology and taxonomic classification.</title>
        <authorList>
            <person name="Goeker M."/>
        </authorList>
    </citation>
    <scope>NUCLEOTIDE SEQUENCE [LARGE SCALE GENOMIC DNA]</scope>
    <source>
        <strain evidence="2 3">DSM 9768</strain>
    </source>
</reference>
<feature type="transmembrane region" description="Helical" evidence="1">
    <location>
        <begin position="75"/>
        <end position="94"/>
    </location>
</feature>
<protein>
    <submittedName>
        <fullName evidence="2">Membrane protein YesL</fullName>
    </submittedName>
</protein>
<dbReference type="Proteomes" id="UP001230005">
    <property type="component" value="Unassembled WGS sequence"/>
</dbReference>
<keyword evidence="3" id="KW-1185">Reference proteome</keyword>
<keyword evidence="1" id="KW-0472">Membrane</keyword>
<feature type="transmembrane region" description="Helical" evidence="1">
    <location>
        <begin position="178"/>
        <end position="198"/>
    </location>
</feature>
<feature type="transmembrane region" description="Helical" evidence="1">
    <location>
        <begin position="114"/>
        <end position="135"/>
    </location>
</feature>
<evidence type="ECO:0000313" key="2">
    <source>
        <dbReference type="EMBL" id="MDQ0255902.1"/>
    </source>
</evidence>
<dbReference type="RefSeq" id="WP_307327155.1">
    <property type="nucleotide sequence ID" value="NZ_JAUSUG010000013.1"/>
</dbReference>
<keyword evidence="1" id="KW-0812">Transmembrane</keyword>
<dbReference type="EMBL" id="JAUSUG010000013">
    <property type="protein sequence ID" value="MDQ0255902.1"/>
    <property type="molecule type" value="Genomic_DNA"/>
</dbReference>
<dbReference type="InterPro" id="IPR006938">
    <property type="entry name" value="DUF624"/>
</dbReference>
<name>A0ABT9ZXE4_9BACI</name>
<organism evidence="2 3">
    <name type="scientific">Evansella vedderi</name>
    <dbReference type="NCBI Taxonomy" id="38282"/>
    <lineage>
        <taxon>Bacteria</taxon>
        <taxon>Bacillati</taxon>
        <taxon>Bacillota</taxon>
        <taxon>Bacilli</taxon>
        <taxon>Bacillales</taxon>
        <taxon>Bacillaceae</taxon>
        <taxon>Evansella</taxon>
    </lineage>
</organism>
<feature type="transmembrane region" description="Helical" evidence="1">
    <location>
        <begin position="25"/>
        <end position="51"/>
    </location>
</feature>
<comment type="caution">
    <text evidence="2">The sequence shown here is derived from an EMBL/GenBank/DDBJ whole genome shotgun (WGS) entry which is preliminary data.</text>
</comment>
<accession>A0ABT9ZXE4</accession>
<feature type="transmembrane region" description="Helical" evidence="1">
    <location>
        <begin position="147"/>
        <end position="172"/>
    </location>
</feature>
<gene>
    <name evidence="2" type="ORF">J2S74_003286</name>
</gene>
<keyword evidence="1" id="KW-1133">Transmembrane helix</keyword>
<sequence length="213" mass="24785">MQPSWMSSSFYRICEWIWRMCYVNLLWLGVTFLGLVIFGIVPATVAMLSIFRKWLMGETDIPIYRTFVDSLKKDFIKVNILAFIFAVIGYILYFNYQYLGIIEGMQHGILSIGWYLGMFLFVITLMYVFPIYVHFEMRLFQYIKTALVIALANPLALFSLLVSLGLALYLFYLVPGLIPFFGSSIIGFLIMWAAYMSIERIDRKKKKLAAKTE</sequence>
<proteinExistence type="predicted"/>
<dbReference type="Pfam" id="PF04854">
    <property type="entry name" value="DUF624"/>
    <property type="match status" value="1"/>
</dbReference>
<evidence type="ECO:0000256" key="1">
    <source>
        <dbReference type="SAM" id="Phobius"/>
    </source>
</evidence>
<evidence type="ECO:0000313" key="3">
    <source>
        <dbReference type="Proteomes" id="UP001230005"/>
    </source>
</evidence>